<feature type="region of interest" description="Disordered" evidence="5">
    <location>
        <begin position="409"/>
        <end position="435"/>
    </location>
</feature>
<evidence type="ECO:0000256" key="1">
    <source>
        <dbReference type="ARBA" id="ARBA00022630"/>
    </source>
</evidence>
<dbReference type="EMBL" id="JAKXMK010000017">
    <property type="protein sequence ID" value="MCH6168042.1"/>
    <property type="molecule type" value="Genomic_DNA"/>
</dbReference>
<name>A0ABS9THL6_9PSEU</name>
<dbReference type="PANTHER" id="PTHR47178:SF5">
    <property type="entry name" value="FAD-BINDING DOMAIN-CONTAINING PROTEIN"/>
    <property type="match status" value="1"/>
</dbReference>
<evidence type="ECO:0000259" key="6">
    <source>
        <dbReference type="Pfam" id="PF01494"/>
    </source>
</evidence>
<evidence type="ECO:0000256" key="4">
    <source>
        <dbReference type="ARBA" id="ARBA00023033"/>
    </source>
</evidence>
<dbReference type="PRINTS" id="PR00420">
    <property type="entry name" value="RNGMNOXGNASE"/>
</dbReference>
<accession>A0ABS9THL6</accession>
<dbReference type="PANTHER" id="PTHR47178">
    <property type="entry name" value="MONOOXYGENASE, FAD-BINDING"/>
    <property type="match status" value="1"/>
</dbReference>
<dbReference type="Proteomes" id="UP001299970">
    <property type="component" value="Unassembled WGS sequence"/>
</dbReference>
<evidence type="ECO:0000256" key="3">
    <source>
        <dbReference type="ARBA" id="ARBA00023002"/>
    </source>
</evidence>
<evidence type="ECO:0000256" key="2">
    <source>
        <dbReference type="ARBA" id="ARBA00022827"/>
    </source>
</evidence>
<keyword evidence="4 7" id="KW-0503">Monooxygenase</keyword>
<dbReference type="RefSeq" id="WP_241038694.1">
    <property type="nucleotide sequence ID" value="NZ_BAAAJF010000001.1"/>
</dbReference>
<keyword evidence="3" id="KW-0560">Oxidoreductase</keyword>
<dbReference type="InterPro" id="IPR036188">
    <property type="entry name" value="FAD/NAD-bd_sf"/>
</dbReference>
<organism evidence="7 8">
    <name type="scientific">Pseudonocardia alaniniphila</name>
    <dbReference type="NCBI Taxonomy" id="75291"/>
    <lineage>
        <taxon>Bacteria</taxon>
        <taxon>Bacillati</taxon>
        <taxon>Actinomycetota</taxon>
        <taxon>Actinomycetes</taxon>
        <taxon>Pseudonocardiales</taxon>
        <taxon>Pseudonocardiaceae</taxon>
        <taxon>Pseudonocardia</taxon>
    </lineage>
</organism>
<dbReference type="SUPFAM" id="SSF51905">
    <property type="entry name" value="FAD/NAD(P)-binding domain"/>
    <property type="match status" value="1"/>
</dbReference>
<feature type="domain" description="FAD-binding" evidence="6">
    <location>
        <begin position="6"/>
        <end position="372"/>
    </location>
</feature>
<evidence type="ECO:0000313" key="7">
    <source>
        <dbReference type="EMBL" id="MCH6168042.1"/>
    </source>
</evidence>
<dbReference type="Gene3D" id="3.50.50.60">
    <property type="entry name" value="FAD/NAD(P)-binding domain"/>
    <property type="match status" value="1"/>
</dbReference>
<reference evidence="7 8" key="1">
    <citation type="submission" date="2022-03" db="EMBL/GenBank/DDBJ databases">
        <title>Pseudonocardia alaer sp. nov., a novel actinomycete isolated from reed forest soil.</title>
        <authorList>
            <person name="Wang L."/>
        </authorList>
    </citation>
    <scope>NUCLEOTIDE SEQUENCE [LARGE SCALE GENOMIC DNA]</scope>
    <source>
        <strain evidence="7 8">Y-16303</strain>
    </source>
</reference>
<keyword evidence="2" id="KW-0274">FAD</keyword>
<gene>
    <name evidence="7" type="ORF">MMF94_20325</name>
</gene>
<comment type="caution">
    <text evidence="7">The sequence shown here is derived from an EMBL/GenBank/DDBJ whole genome shotgun (WGS) entry which is preliminary data.</text>
</comment>
<evidence type="ECO:0000313" key="8">
    <source>
        <dbReference type="Proteomes" id="UP001299970"/>
    </source>
</evidence>
<dbReference type="GO" id="GO:0004497">
    <property type="term" value="F:monooxygenase activity"/>
    <property type="evidence" value="ECO:0007669"/>
    <property type="project" value="UniProtKB-KW"/>
</dbReference>
<proteinExistence type="predicted"/>
<keyword evidence="8" id="KW-1185">Reference proteome</keyword>
<dbReference type="InterPro" id="IPR002938">
    <property type="entry name" value="FAD-bd"/>
</dbReference>
<protein>
    <submittedName>
        <fullName evidence="7">FAD-dependent monooxygenase</fullName>
    </submittedName>
</protein>
<dbReference type="Pfam" id="PF01494">
    <property type="entry name" value="FAD_binding_3"/>
    <property type="match status" value="1"/>
</dbReference>
<evidence type="ECO:0000256" key="5">
    <source>
        <dbReference type="SAM" id="MobiDB-lite"/>
    </source>
</evidence>
<keyword evidence="1" id="KW-0285">Flavoprotein</keyword>
<sequence>MSGPGKVIVIGGGIGGLCLAQGLRRAGVEVAVHERDAAVGSRWEGYRIHINPVGARALHACLPDAVWHEFLATAGRAGDFGWLTEQLRELLVVEESIMYPGAEDPAESHYAADRPTLRRLLLTGLEDVVQFGAEFVGYEQRDDGTVLARFADGRTAVGDVLVGADGAGSRVRRQYLPQVHAAPAGAVGIAHKIWLTDEVRSALPPRLCTGMNIVHVDAPCFLFTSVFEPPPGTAARPYVLCALVTHPDLLPPDVTELDDDALRAVVDVLVARWHPQLRLALAESDPASRGAVAFRYAEPGPAWPSTPVTVIGDAIHLMPPIGGLGGNTALRDAHLLSRELGAAARGERDTLAAISEYECDMRDYGAAAVRFALKQKDLALSHGAVATTAARSWFRMCAAVPALRRRTFAPGPTDPAAPRAWERVRATAGPPVPAP</sequence>